<gene>
    <name evidence="1" type="ORF">E2C01_064313</name>
</gene>
<organism evidence="1 2">
    <name type="scientific">Portunus trituberculatus</name>
    <name type="common">Swimming crab</name>
    <name type="synonym">Neptunus trituberculatus</name>
    <dbReference type="NCBI Taxonomy" id="210409"/>
    <lineage>
        <taxon>Eukaryota</taxon>
        <taxon>Metazoa</taxon>
        <taxon>Ecdysozoa</taxon>
        <taxon>Arthropoda</taxon>
        <taxon>Crustacea</taxon>
        <taxon>Multicrustacea</taxon>
        <taxon>Malacostraca</taxon>
        <taxon>Eumalacostraca</taxon>
        <taxon>Eucarida</taxon>
        <taxon>Decapoda</taxon>
        <taxon>Pleocyemata</taxon>
        <taxon>Brachyura</taxon>
        <taxon>Eubrachyura</taxon>
        <taxon>Portunoidea</taxon>
        <taxon>Portunidae</taxon>
        <taxon>Portuninae</taxon>
        <taxon>Portunus</taxon>
    </lineage>
</organism>
<evidence type="ECO:0000313" key="2">
    <source>
        <dbReference type="Proteomes" id="UP000324222"/>
    </source>
</evidence>
<dbReference type="Proteomes" id="UP000324222">
    <property type="component" value="Unassembled WGS sequence"/>
</dbReference>
<accession>A0A5B7HLF8</accession>
<protein>
    <submittedName>
        <fullName evidence="1">Uncharacterized protein</fullName>
    </submittedName>
</protein>
<dbReference type="AlphaFoldDB" id="A0A5B7HLF8"/>
<proteinExistence type="predicted"/>
<evidence type="ECO:0000313" key="1">
    <source>
        <dbReference type="EMBL" id="MPC70077.1"/>
    </source>
</evidence>
<dbReference type="OrthoDB" id="2019644at2759"/>
<reference evidence="1 2" key="1">
    <citation type="submission" date="2019-05" db="EMBL/GenBank/DDBJ databases">
        <title>Another draft genome of Portunus trituberculatus and its Hox gene families provides insights of decapod evolution.</title>
        <authorList>
            <person name="Jeong J.-H."/>
            <person name="Song I."/>
            <person name="Kim S."/>
            <person name="Choi T."/>
            <person name="Kim D."/>
            <person name="Ryu S."/>
            <person name="Kim W."/>
        </authorList>
    </citation>
    <scope>NUCLEOTIDE SEQUENCE [LARGE SCALE GENOMIC DNA]</scope>
    <source>
        <tissue evidence="1">Muscle</tissue>
    </source>
</reference>
<name>A0A5B7HLF8_PORTR</name>
<sequence length="80" mass="9007">MWASMVSLAQAVQRAVVETNGGTPEALEASHDLELVLQRHRNTFISLLRNPPKNTNERCCFFFICIDKLFCTKGVPSNKI</sequence>
<comment type="caution">
    <text evidence="1">The sequence shown here is derived from an EMBL/GenBank/DDBJ whole genome shotgun (WGS) entry which is preliminary data.</text>
</comment>
<keyword evidence="2" id="KW-1185">Reference proteome</keyword>
<dbReference type="EMBL" id="VSRR010030487">
    <property type="protein sequence ID" value="MPC70077.1"/>
    <property type="molecule type" value="Genomic_DNA"/>
</dbReference>